<dbReference type="InterPro" id="IPR016024">
    <property type="entry name" value="ARM-type_fold"/>
</dbReference>
<evidence type="ECO:0000256" key="3">
    <source>
        <dbReference type="ARBA" id="ARBA00022786"/>
    </source>
</evidence>
<name>A0AA41VJ81_PAPNU</name>
<dbReference type="InterPro" id="IPR039852">
    <property type="entry name" value="CAND1/CAND2"/>
</dbReference>
<keyword evidence="2" id="KW-0677">Repeat</keyword>
<evidence type="ECO:0000256" key="5">
    <source>
        <dbReference type="ARBA" id="ARBA00042178"/>
    </source>
</evidence>
<dbReference type="Pfam" id="PF25782">
    <property type="entry name" value="TPR_CAND1"/>
    <property type="match status" value="1"/>
</dbReference>
<evidence type="ECO:0000313" key="8">
    <source>
        <dbReference type="Proteomes" id="UP001177140"/>
    </source>
</evidence>
<evidence type="ECO:0000313" key="7">
    <source>
        <dbReference type="EMBL" id="MCL7042272.1"/>
    </source>
</evidence>
<comment type="similarity">
    <text evidence="1">Belongs to the CAND family.</text>
</comment>
<dbReference type="PANTHER" id="PTHR12696">
    <property type="entry name" value="TIP120"/>
    <property type="match status" value="1"/>
</dbReference>
<dbReference type="Pfam" id="PF08623">
    <property type="entry name" value="TIP120"/>
    <property type="match status" value="1"/>
</dbReference>
<reference evidence="7" key="1">
    <citation type="submission" date="2022-03" db="EMBL/GenBank/DDBJ databases">
        <title>A functionally conserved STORR gene fusion in Papaver species that diverged 16.8 million years ago.</title>
        <authorList>
            <person name="Catania T."/>
        </authorList>
    </citation>
    <scope>NUCLEOTIDE SEQUENCE</scope>
    <source>
        <strain evidence="7">S-191538</strain>
    </source>
</reference>
<accession>A0AA41VJ81</accession>
<evidence type="ECO:0000256" key="1">
    <source>
        <dbReference type="ARBA" id="ARBA00007657"/>
    </source>
</evidence>
<dbReference type="GO" id="GO:0010265">
    <property type="term" value="P:SCF complex assembly"/>
    <property type="evidence" value="ECO:0007669"/>
    <property type="project" value="InterPro"/>
</dbReference>
<dbReference type="InterPro" id="IPR011989">
    <property type="entry name" value="ARM-like"/>
</dbReference>
<protein>
    <recommendedName>
        <fullName evidence="4">Cullin-associated NEDD8-dissociated protein 1</fullName>
    </recommendedName>
    <alternativeName>
        <fullName evidence="5">Cullin-associated and neddylation-dissociated protein 1</fullName>
    </alternativeName>
</protein>
<sequence length="785" mass="86283">EDADEYTDDEDISWKVRRAAAKCLSAIIVSRPEMLSKLYGEACPKLIERFKEREENVKMDVFNTFIELLRQTGTVTKGQIEINELSPRWLLKQEVSKIIKSINRQLREKSVKTKVGAFSVLRELVVVLPDCLADHIGTLVSGIEKALTESSNLKIEALIFTRLVMSSHSPSVFHPYIKVLSAPVLSAVGERYYKVTAEALRVCGELVRVVRPNVAGAGFDYKPYVHPIYNAILTRLANQDQDQEVKECAISCMGLVISTFGDNLQAELPVCLPVLVDRMGNEITRLTAVKAFAVIATSPLKINLSCVLDHLIAELTAFLRKANRPLRQATLGTLNSLLVAYGDKIASSAYEVIIAELSALISDSDLHMTALALVLCSTLMTDRKSSPNVGLTVRNKVLPQALTLIRSSLLQGNALQALQSFFAALVHSANTSFDALLESLLSSAKPSPQSGGLAKQALYSVAQCVAVLCLAAGDQKCGSTVEMLTKILKDDCSTNSAKRHLALLCLGEIGRRKDLSSHAGIENIVIESFQSPVEEIKSAASYALGNIAVGNLSKYLPFILDQIDNQQKKQYLLLHSLKEVIARQSVDKAGRSEFQDTSVEKILKLLFNHCESEEEGVRNVVAECLGKIALIEPTKLVPALKERISCPAAFTRATVVIAVKYSIVERPEKIDEIMYPEISSFLMLIKDHDRHVRRAAVLALSTAAHNKPNLIKGLLPELLPLLYDQTVVKKELIRTVDLGPFKHIVDDGLELRKAAFECVDTLLDSCLDQVNPSTFIVPHLKSGLD</sequence>
<comment type="caution">
    <text evidence="7">The sequence shown here is derived from an EMBL/GenBank/DDBJ whole genome shotgun (WGS) entry which is preliminary data.</text>
</comment>
<proteinExistence type="inferred from homology"/>
<evidence type="ECO:0000256" key="4">
    <source>
        <dbReference type="ARBA" id="ARBA00040131"/>
    </source>
</evidence>
<keyword evidence="8" id="KW-1185">Reference proteome</keyword>
<dbReference type="EMBL" id="JAJJMA010233285">
    <property type="protein sequence ID" value="MCL7042272.1"/>
    <property type="molecule type" value="Genomic_DNA"/>
</dbReference>
<dbReference type="Gene3D" id="1.25.10.10">
    <property type="entry name" value="Leucine-rich Repeat Variant"/>
    <property type="match status" value="1"/>
</dbReference>
<feature type="non-terminal residue" evidence="7">
    <location>
        <position position="1"/>
    </location>
</feature>
<evidence type="ECO:0000259" key="6">
    <source>
        <dbReference type="Pfam" id="PF08623"/>
    </source>
</evidence>
<dbReference type="SUPFAM" id="SSF48371">
    <property type="entry name" value="ARM repeat"/>
    <property type="match status" value="1"/>
</dbReference>
<gene>
    <name evidence="7" type="ORF">MKW94_003529</name>
</gene>
<dbReference type="AlphaFoldDB" id="A0AA41VJ81"/>
<dbReference type="Proteomes" id="UP001177140">
    <property type="component" value="Unassembled WGS sequence"/>
</dbReference>
<feature type="non-terminal residue" evidence="7">
    <location>
        <position position="785"/>
    </location>
</feature>
<keyword evidence="3" id="KW-0833">Ubl conjugation pathway</keyword>
<evidence type="ECO:0000256" key="2">
    <source>
        <dbReference type="ARBA" id="ARBA00022737"/>
    </source>
</evidence>
<feature type="domain" description="TATA-binding protein interacting (TIP20)" evidence="6">
    <location>
        <begin position="710"/>
        <end position="784"/>
    </location>
</feature>
<dbReference type="InterPro" id="IPR013932">
    <property type="entry name" value="TATA-bd_TIP120"/>
</dbReference>
<organism evidence="7 8">
    <name type="scientific">Papaver nudicaule</name>
    <name type="common">Iceland poppy</name>
    <dbReference type="NCBI Taxonomy" id="74823"/>
    <lineage>
        <taxon>Eukaryota</taxon>
        <taxon>Viridiplantae</taxon>
        <taxon>Streptophyta</taxon>
        <taxon>Embryophyta</taxon>
        <taxon>Tracheophyta</taxon>
        <taxon>Spermatophyta</taxon>
        <taxon>Magnoliopsida</taxon>
        <taxon>Ranunculales</taxon>
        <taxon>Papaveraceae</taxon>
        <taxon>Papaveroideae</taxon>
        <taxon>Papaver</taxon>
    </lineage>
</organism>
<dbReference type="FunFam" id="1.25.10.10:FF:000242">
    <property type="entry name" value="Cullin-associated NEDD8-dissociated protein 1"/>
    <property type="match status" value="1"/>
</dbReference>